<dbReference type="RefSeq" id="WP_054359633.1">
    <property type="nucleotide sequence ID" value="NZ_LJYW01000001.1"/>
</dbReference>
<comment type="caution">
    <text evidence="5">The sequence shown here is derived from an EMBL/GenBank/DDBJ whole genome shotgun (WGS) entry which is preliminary data.</text>
</comment>
<dbReference type="CDD" id="cd07035">
    <property type="entry name" value="TPP_PYR_POX_like"/>
    <property type="match status" value="1"/>
</dbReference>
<protein>
    <submittedName>
        <fullName evidence="5">Thiamine pyrophosphate-binding protein</fullName>
    </submittedName>
</protein>
<dbReference type="Pfam" id="PF02775">
    <property type="entry name" value="TPP_enzyme_C"/>
    <property type="match status" value="1"/>
</dbReference>
<comment type="similarity">
    <text evidence="1">Belongs to the TPP enzyme family.</text>
</comment>
<dbReference type="InterPro" id="IPR029061">
    <property type="entry name" value="THDP-binding"/>
</dbReference>
<dbReference type="GO" id="GO:0003984">
    <property type="term" value="F:acetolactate synthase activity"/>
    <property type="evidence" value="ECO:0007669"/>
    <property type="project" value="TreeGrafter"/>
</dbReference>
<reference evidence="5 6" key="2">
    <citation type="submission" date="2015-10" db="EMBL/GenBank/DDBJ databases">
        <title>Draft Genome Sequence of Prosthecomicrobium hirschii ATCC 27832.</title>
        <authorList>
            <person name="Daniel J."/>
            <person name="Givan S.A."/>
            <person name="Brun Y.V."/>
            <person name="Brown P.J."/>
        </authorList>
    </citation>
    <scope>NUCLEOTIDE SEQUENCE [LARGE SCALE GENOMIC DNA]</scope>
    <source>
        <strain evidence="5 6">16</strain>
    </source>
</reference>
<dbReference type="EMBL" id="LJYW01000001">
    <property type="protein sequence ID" value="KPL53468.1"/>
    <property type="molecule type" value="Genomic_DNA"/>
</dbReference>
<evidence type="ECO:0000259" key="4">
    <source>
        <dbReference type="Pfam" id="PF02776"/>
    </source>
</evidence>
<dbReference type="InterPro" id="IPR011766">
    <property type="entry name" value="TPP_enzyme_TPP-bd"/>
</dbReference>
<evidence type="ECO:0000313" key="5">
    <source>
        <dbReference type="EMBL" id="KPL53468.1"/>
    </source>
</evidence>
<organism evidence="5 6">
    <name type="scientific">Prosthecodimorpha hirschii</name>
    <dbReference type="NCBI Taxonomy" id="665126"/>
    <lineage>
        <taxon>Bacteria</taxon>
        <taxon>Pseudomonadati</taxon>
        <taxon>Pseudomonadota</taxon>
        <taxon>Alphaproteobacteria</taxon>
        <taxon>Hyphomicrobiales</taxon>
        <taxon>Ancalomicrobiaceae</taxon>
        <taxon>Prosthecodimorpha</taxon>
    </lineage>
</organism>
<reference evidence="5 6" key="1">
    <citation type="submission" date="2015-09" db="EMBL/GenBank/DDBJ databases">
        <authorList>
            <person name="Jackson K.R."/>
            <person name="Lunt B.L."/>
            <person name="Fisher J.N.B."/>
            <person name="Gardner A.V."/>
            <person name="Bailey M.E."/>
            <person name="Deus L.M."/>
            <person name="Earl A.S."/>
            <person name="Gibby P.D."/>
            <person name="Hartmann K.A."/>
            <person name="Liu J.E."/>
            <person name="Manci A.M."/>
            <person name="Nielsen D.A."/>
            <person name="Solomon M.B."/>
            <person name="Breakwell D.P."/>
            <person name="Burnett S.H."/>
            <person name="Grose J.H."/>
        </authorList>
    </citation>
    <scope>NUCLEOTIDE SEQUENCE [LARGE SCALE GENOMIC DNA]</scope>
    <source>
        <strain evidence="5 6">16</strain>
    </source>
</reference>
<dbReference type="InterPro" id="IPR045229">
    <property type="entry name" value="TPP_enz"/>
</dbReference>
<keyword evidence="2" id="KW-0786">Thiamine pyrophosphate</keyword>
<dbReference type="PANTHER" id="PTHR18968:SF86">
    <property type="entry name" value="ACETOLACTATE SYNTHASE LARGE SUBUNIT ILVX-RELATED"/>
    <property type="match status" value="1"/>
</dbReference>
<dbReference type="CDD" id="cd02002">
    <property type="entry name" value="TPP_BFDC"/>
    <property type="match status" value="1"/>
</dbReference>
<dbReference type="AlphaFoldDB" id="A0A0P6W2U6"/>
<gene>
    <name evidence="5" type="ORF">ABB55_15610</name>
</gene>
<dbReference type="GO" id="GO:0044281">
    <property type="term" value="P:small molecule metabolic process"/>
    <property type="evidence" value="ECO:0007669"/>
    <property type="project" value="UniProtKB-ARBA"/>
</dbReference>
<sequence length="531" mass="54065">MAEEPSGRAQTGAEALVHTLIAGGVDTCFANPGTSEMHFVAALDRIPGIRCVLGLQENVVTGMADGYFRVTGRPAATLLHCGPGYANGIANLHNARRAGSGVVNIVGDHAVAHVAHDSPLTADVDALVGATAEWHAFSTAPERIGIDAARAVEAAGDGYGQVAALVLPADISWSTGGVSARPAPSRPPRAPDPGMIGRTARALRSGRRAVIILGTPAVAADLHPLLAGLAAATGATLMGSSTIARQPRGRGRLVLPAVPYPVDDAIARLDPFDIVVLVNCPPPTGFFLYPGRRSLLHRPDADVVVLSREDQDAAAALHALASELGVGPASVPVPPVGSAPEPSGPITSAGFAAVVADALPADAIVINEAITLGGGFAAVMPHAAPCDWMTVTGGAIGGGLPLATGAAIGARADGRSDRRVVTLQADGSAAYTVQALWTQARENLPVTTLLLNNRAYAILLGEYAKVGAEPGPTARDMMSLDRPAIDWCGIARGFGVAAEPAATLEQLAATLKRALAHPGPMLLDVQFPPEG</sequence>
<dbReference type="Pfam" id="PF02776">
    <property type="entry name" value="TPP_enzyme_N"/>
    <property type="match status" value="1"/>
</dbReference>
<feature type="domain" description="Thiamine pyrophosphate enzyme N-terminal TPP-binding" evidence="4">
    <location>
        <begin position="11"/>
        <end position="117"/>
    </location>
</feature>
<keyword evidence="6" id="KW-1185">Reference proteome</keyword>
<accession>A0A0P6W2U6</accession>
<evidence type="ECO:0000256" key="2">
    <source>
        <dbReference type="ARBA" id="ARBA00023052"/>
    </source>
</evidence>
<dbReference type="GO" id="GO:0030976">
    <property type="term" value="F:thiamine pyrophosphate binding"/>
    <property type="evidence" value="ECO:0007669"/>
    <property type="project" value="InterPro"/>
</dbReference>
<name>A0A0P6W2U6_9HYPH</name>
<dbReference type="Proteomes" id="UP000048984">
    <property type="component" value="Unassembled WGS sequence"/>
</dbReference>
<dbReference type="SUPFAM" id="SSF52518">
    <property type="entry name" value="Thiamin diphosphate-binding fold (THDP-binding)"/>
    <property type="match status" value="2"/>
</dbReference>
<dbReference type="InterPro" id="IPR012001">
    <property type="entry name" value="Thiamin_PyroP_enz_TPP-bd_dom"/>
</dbReference>
<dbReference type="STRING" id="665126.ABB55_15610"/>
<evidence type="ECO:0000259" key="3">
    <source>
        <dbReference type="Pfam" id="PF02775"/>
    </source>
</evidence>
<evidence type="ECO:0000256" key="1">
    <source>
        <dbReference type="ARBA" id="ARBA00007812"/>
    </source>
</evidence>
<dbReference type="GO" id="GO:0050660">
    <property type="term" value="F:flavin adenine dinucleotide binding"/>
    <property type="evidence" value="ECO:0007669"/>
    <property type="project" value="TreeGrafter"/>
</dbReference>
<evidence type="ECO:0000313" key="6">
    <source>
        <dbReference type="Proteomes" id="UP000048984"/>
    </source>
</evidence>
<dbReference type="Gene3D" id="3.40.50.970">
    <property type="match status" value="2"/>
</dbReference>
<dbReference type="NCBIfam" id="NF005760">
    <property type="entry name" value="PRK07586.1"/>
    <property type="match status" value="1"/>
</dbReference>
<dbReference type="PANTHER" id="PTHR18968">
    <property type="entry name" value="THIAMINE PYROPHOSPHATE ENZYMES"/>
    <property type="match status" value="1"/>
</dbReference>
<proteinExistence type="inferred from homology"/>
<feature type="domain" description="Thiamine pyrophosphate enzyme TPP-binding" evidence="3">
    <location>
        <begin position="380"/>
        <end position="525"/>
    </location>
</feature>